<evidence type="ECO:0000256" key="2">
    <source>
        <dbReference type="ARBA" id="ARBA00010736"/>
    </source>
</evidence>
<dbReference type="CDD" id="cd00367">
    <property type="entry name" value="PTS-HPr_like"/>
    <property type="match status" value="1"/>
</dbReference>
<dbReference type="SUPFAM" id="SSF55594">
    <property type="entry name" value="HPr-like"/>
    <property type="match status" value="1"/>
</dbReference>
<keyword evidence="3" id="KW-0963">Cytoplasm</keyword>
<feature type="domain" description="HPr" evidence="5">
    <location>
        <begin position="12"/>
        <end position="99"/>
    </location>
</feature>
<gene>
    <name evidence="6" type="ORF">H5P27_18215</name>
</gene>
<comment type="caution">
    <text evidence="6">The sequence shown here is derived from an EMBL/GenBank/DDBJ whole genome shotgun (WGS) entry which is preliminary data.</text>
</comment>
<dbReference type="InterPro" id="IPR000032">
    <property type="entry name" value="HPr-like"/>
</dbReference>
<evidence type="ECO:0000256" key="1">
    <source>
        <dbReference type="ARBA" id="ARBA00004496"/>
    </source>
</evidence>
<dbReference type="InterPro" id="IPR001020">
    <property type="entry name" value="PTS_HPr_His_P_site"/>
</dbReference>
<keyword evidence="7" id="KW-1185">Reference proteome</keyword>
<dbReference type="Proteomes" id="UP000526501">
    <property type="component" value="Unassembled WGS sequence"/>
</dbReference>
<dbReference type="PRINTS" id="PR00107">
    <property type="entry name" value="PHOSPHOCPHPR"/>
</dbReference>
<proteinExistence type="inferred from homology"/>
<keyword evidence="4" id="KW-0598">Phosphotransferase system</keyword>
<dbReference type="PROSITE" id="PS00589">
    <property type="entry name" value="PTS_HPR_SER"/>
    <property type="match status" value="1"/>
</dbReference>
<comment type="similarity">
    <text evidence="2">Belongs to the HPr family.</text>
</comment>
<dbReference type="PROSITE" id="PS51350">
    <property type="entry name" value="PTS_HPR_DOM"/>
    <property type="match status" value="1"/>
</dbReference>
<evidence type="ECO:0000313" key="7">
    <source>
        <dbReference type="Proteomes" id="UP000526501"/>
    </source>
</evidence>
<dbReference type="InterPro" id="IPR002114">
    <property type="entry name" value="PTS_HPr_Ser_P_site"/>
</dbReference>
<dbReference type="PROSITE" id="PS00369">
    <property type="entry name" value="PTS_HPR_HIS"/>
    <property type="match status" value="1"/>
</dbReference>
<dbReference type="GO" id="GO:0005737">
    <property type="term" value="C:cytoplasm"/>
    <property type="evidence" value="ECO:0007669"/>
    <property type="project" value="UniProtKB-SubCell"/>
</dbReference>
<dbReference type="RefSeq" id="WP_185661854.1">
    <property type="nucleotide sequence ID" value="NZ_CAWPOO010000013.1"/>
</dbReference>
<name>A0A7X1BBN9_9BACT</name>
<dbReference type="InterPro" id="IPR035895">
    <property type="entry name" value="HPr-like_sf"/>
</dbReference>
<organism evidence="6 7">
    <name type="scientific">Pelagicoccus albus</name>
    <dbReference type="NCBI Taxonomy" id="415222"/>
    <lineage>
        <taxon>Bacteria</taxon>
        <taxon>Pseudomonadati</taxon>
        <taxon>Verrucomicrobiota</taxon>
        <taxon>Opitutia</taxon>
        <taxon>Puniceicoccales</taxon>
        <taxon>Pelagicoccaceae</taxon>
        <taxon>Pelagicoccus</taxon>
    </lineage>
</organism>
<dbReference type="NCBIfam" id="TIGR01003">
    <property type="entry name" value="PTS_HPr_family"/>
    <property type="match status" value="1"/>
</dbReference>
<dbReference type="GO" id="GO:0009401">
    <property type="term" value="P:phosphoenolpyruvate-dependent sugar phosphotransferase system"/>
    <property type="evidence" value="ECO:0007669"/>
    <property type="project" value="UniProtKB-KW"/>
</dbReference>
<accession>A0A7X1BBN9</accession>
<evidence type="ECO:0000259" key="5">
    <source>
        <dbReference type="PROSITE" id="PS51350"/>
    </source>
</evidence>
<evidence type="ECO:0000256" key="3">
    <source>
        <dbReference type="ARBA" id="ARBA00022490"/>
    </source>
</evidence>
<sequence>MDSANLSSDGNALERMLLVQNQMGIHARPAAMIVRVTNKYSSDVFFEKDDEQVNGKSIMGLMMLAAGKGSEIKTLATGPDAAECLDALEALFATKFDEK</sequence>
<protein>
    <submittedName>
        <fullName evidence="6">HPr family phosphocarrier protein</fullName>
    </submittedName>
</protein>
<dbReference type="PANTHER" id="PTHR33705:SF2">
    <property type="entry name" value="PHOSPHOCARRIER PROTEIN NPR"/>
    <property type="match status" value="1"/>
</dbReference>
<dbReference type="InterPro" id="IPR050399">
    <property type="entry name" value="HPr"/>
</dbReference>
<dbReference type="EMBL" id="JACHVC010000013">
    <property type="protein sequence ID" value="MBC2607995.1"/>
    <property type="molecule type" value="Genomic_DNA"/>
</dbReference>
<dbReference type="PANTHER" id="PTHR33705">
    <property type="entry name" value="PHOSPHOCARRIER PROTEIN HPR"/>
    <property type="match status" value="1"/>
</dbReference>
<dbReference type="AlphaFoldDB" id="A0A7X1BBN9"/>
<reference evidence="6 7" key="1">
    <citation type="submission" date="2020-07" db="EMBL/GenBank/DDBJ databases">
        <authorList>
            <person name="Feng X."/>
        </authorList>
    </citation>
    <scope>NUCLEOTIDE SEQUENCE [LARGE SCALE GENOMIC DNA]</scope>
    <source>
        <strain evidence="6 7">JCM23202</strain>
    </source>
</reference>
<dbReference type="Pfam" id="PF00381">
    <property type="entry name" value="PTS-HPr"/>
    <property type="match status" value="1"/>
</dbReference>
<dbReference type="Gene3D" id="3.30.1340.10">
    <property type="entry name" value="HPr-like"/>
    <property type="match status" value="1"/>
</dbReference>
<comment type="subcellular location">
    <subcellularLocation>
        <location evidence="1">Cytoplasm</location>
    </subcellularLocation>
</comment>
<evidence type="ECO:0000256" key="4">
    <source>
        <dbReference type="ARBA" id="ARBA00022683"/>
    </source>
</evidence>
<evidence type="ECO:0000313" key="6">
    <source>
        <dbReference type="EMBL" id="MBC2607995.1"/>
    </source>
</evidence>